<keyword evidence="1" id="KW-0472">Membrane</keyword>
<name>A0A917TIQ8_9ACTN</name>
<feature type="transmembrane region" description="Helical" evidence="1">
    <location>
        <begin position="20"/>
        <end position="38"/>
    </location>
</feature>
<dbReference type="EMBL" id="BMPI01000010">
    <property type="protein sequence ID" value="GGM23805.1"/>
    <property type="molecule type" value="Genomic_DNA"/>
</dbReference>
<protein>
    <submittedName>
        <fullName evidence="3">Membrane protein</fullName>
    </submittedName>
</protein>
<comment type="caution">
    <text evidence="3">The sequence shown here is derived from an EMBL/GenBank/DDBJ whole genome shotgun (WGS) entry which is preliminary data.</text>
</comment>
<organism evidence="3 4">
    <name type="scientific">Dactylosporangium sucinum</name>
    <dbReference type="NCBI Taxonomy" id="1424081"/>
    <lineage>
        <taxon>Bacteria</taxon>
        <taxon>Bacillati</taxon>
        <taxon>Actinomycetota</taxon>
        <taxon>Actinomycetes</taxon>
        <taxon>Micromonosporales</taxon>
        <taxon>Micromonosporaceae</taxon>
        <taxon>Dactylosporangium</taxon>
    </lineage>
</organism>
<evidence type="ECO:0000313" key="3">
    <source>
        <dbReference type="EMBL" id="GGM23805.1"/>
    </source>
</evidence>
<keyword evidence="1" id="KW-0812">Transmembrane</keyword>
<dbReference type="InterPro" id="IPR012495">
    <property type="entry name" value="TadE-like_dom"/>
</dbReference>
<dbReference type="AlphaFoldDB" id="A0A917TIQ8"/>
<dbReference type="Proteomes" id="UP000642070">
    <property type="component" value="Unassembled WGS sequence"/>
</dbReference>
<accession>A0A917TIQ8</accession>
<keyword evidence="1" id="KW-1133">Transmembrane helix</keyword>
<reference evidence="3" key="1">
    <citation type="journal article" date="2014" name="Int. J. Syst. Evol. Microbiol.">
        <title>Complete genome sequence of Corynebacterium casei LMG S-19264T (=DSM 44701T), isolated from a smear-ripened cheese.</title>
        <authorList>
            <consortium name="US DOE Joint Genome Institute (JGI-PGF)"/>
            <person name="Walter F."/>
            <person name="Albersmeier A."/>
            <person name="Kalinowski J."/>
            <person name="Ruckert C."/>
        </authorList>
    </citation>
    <scope>NUCLEOTIDE SEQUENCE</scope>
    <source>
        <strain evidence="3">JCM 19831</strain>
    </source>
</reference>
<feature type="domain" description="TadE-like" evidence="2">
    <location>
        <begin position="14"/>
        <end position="56"/>
    </location>
</feature>
<sequence length="147" mass="14984">MTTTGWRHRHRDTGSVSIELAIITPAVLALLATAVIAGRVNLARQSIEAAAFDAARTASLARTKVTAQAEALAAATSTLTAQGLHCSSISVAVNTTGFDVPVGAPATVTVIVTCQATFSDVALAGMPGRATLSASFTSPLDTYRSRG</sequence>
<proteinExistence type="predicted"/>
<gene>
    <name evidence="3" type="ORF">GCM10007977_026180</name>
</gene>
<keyword evidence="4" id="KW-1185">Reference proteome</keyword>
<dbReference type="Pfam" id="PF07811">
    <property type="entry name" value="TadE"/>
    <property type="match status" value="1"/>
</dbReference>
<evidence type="ECO:0000313" key="4">
    <source>
        <dbReference type="Proteomes" id="UP000642070"/>
    </source>
</evidence>
<evidence type="ECO:0000259" key="2">
    <source>
        <dbReference type="Pfam" id="PF07811"/>
    </source>
</evidence>
<dbReference type="RefSeq" id="WP_190250043.1">
    <property type="nucleotide sequence ID" value="NZ_BMPI01000010.1"/>
</dbReference>
<reference evidence="3" key="2">
    <citation type="submission" date="2020-09" db="EMBL/GenBank/DDBJ databases">
        <authorList>
            <person name="Sun Q."/>
            <person name="Ohkuma M."/>
        </authorList>
    </citation>
    <scope>NUCLEOTIDE SEQUENCE</scope>
    <source>
        <strain evidence="3">JCM 19831</strain>
    </source>
</reference>
<evidence type="ECO:0000256" key="1">
    <source>
        <dbReference type="SAM" id="Phobius"/>
    </source>
</evidence>